<keyword evidence="2" id="KW-0472">Membrane</keyword>
<dbReference type="InterPro" id="IPR007763">
    <property type="entry name" value="NDUFA12"/>
</dbReference>
<protein>
    <recommendedName>
        <fullName evidence="2">NADH dehydrogenase [ubiquinone] 1 alpha subcomplex subunit</fullName>
    </recommendedName>
</protein>
<dbReference type="GO" id="GO:0006979">
    <property type="term" value="P:response to oxidative stress"/>
    <property type="evidence" value="ECO:0007669"/>
    <property type="project" value="TreeGrafter"/>
</dbReference>
<dbReference type="Proteomes" id="UP001316803">
    <property type="component" value="Unassembled WGS sequence"/>
</dbReference>
<gene>
    <name evidence="4" type="ORF">OHC33_008275</name>
</gene>
<dbReference type="EMBL" id="JAKLMC020000025">
    <property type="protein sequence ID" value="KAK5950609.1"/>
    <property type="molecule type" value="Genomic_DNA"/>
</dbReference>
<dbReference type="AlphaFoldDB" id="A0AAN8EAH8"/>
<dbReference type="GO" id="GO:0005743">
    <property type="term" value="C:mitochondrial inner membrane"/>
    <property type="evidence" value="ECO:0007669"/>
    <property type="project" value="UniProtKB-SubCell"/>
</dbReference>
<evidence type="ECO:0000256" key="2">
    <source>
        <dbReference type="RuleBase" id="RU363103"/>
    </source>
</evidence>
<dbReference type="GO" id="GO:0045271">
    <property type="term" value="C:respiratory chain complex I"/>
    <property type="evidence" value="ECO:0007669"/>
    <property type="project" value="InterPro"/>
</dbReference>
<keyword evidence="2" id="KW-0496">Mitochondrion</keyword>
<proteinExistence type="inferred from homology"/>
<dbReference type="PANTHER" id="PTHR12910">
    <property type="entry name" value="NADH-UBIQUINONE OXIDOREDUCTASE SUBUNIT B17.2"/>
    <property type="match status" value="1"/>
</dbReference>
<evidence type="ECO:0000256" key="1">
    <source>
        <dbReference type="ARBA" id="ARBA00007355"/>
    </source>
</evidence>
<reference evidence="4 5" key="1">
    <citation type="submission" date="2022-12" db="EMBL/GenBank/DDBJ databases">
        <title>Genomic features and morphological characterization of a novel Knufia sp. strain isolated from spacecraft assembly facility.</title>
        <authorList>
            <person name="Teixeira M."/>
            <person name="Chander A.M."/>
            <person name="Stajich J.E."/>
            <person name="Venkateswaran K."/>
        </authorList>
    </citation>
    <scope>NUCLEOTIDE SEQUENCE [LARGE SCALE GENOMIC DNA]</scope>
    <source>
        <strain evidence="4 5">FJI-L2-BK-P2</strain>
    </source>
</reference>
<dbReference type="PANTHER" id="PTHR12910:SF2">
    <property type="entry name" value="NADH DEHYDROGENASE [UBIQUINONE] 1 ALPHA SUBCOMPLEX SUBUNIT 12"/>
    <property type="match status" value="1"/>
</dbReference>
<comment type="caution">
    <text evidence="4">The sequence shown here is derived from an EMBL/GenBank/DDBJ whole genome shotgun (WGS) entry which is preliminary data.</text>
</comment>
<feature type="region of interest" description="Disordered" evidence="3">
    <location>
        <begin position="133"/>
        <end position="164"/>
    </location>
</feature>
<sequence>MSTILRTLRNLRKIGFKEYGHQMQYMGDTKAGVLVGKDRYGNKYFENLQEDLPLRTRWVDYKDKELDASQIDPGWHAWMSYAVDKPPSEDPLLQFGKRVWENPETMKNVTLSRGAYKPYSTVKPKMEAWVPVAKPRDPSVPFETPRAVEGPPSGLKQQQPEASL</sequence>
<accession>A0AAN8EAH8</accession>
<name>A0AAN8EAH8_9EURO</name>
<keyword evidence="2" id="KW-0999">Mitochondrion inner membrane</keyword>
<comment type="similarity">
    <text evidence="1 2">Belongs to the complex I NDUFA12 subunit family.</text>
</comment>
<keyword evidence="2" id="KW-0679">Respiratory chain</keyword>
<keyword evidence="2" id="KW-0249">Electron transport</keyword>
<feature type="compositionally biased region" description="Polar residues" evidence="3">
    <location>
        <begin position="155"/>
        <end position="164"/>
    </location>
</feature>
<comment type="function">
    <text evidence="2">Accessory subunit of the mitochondrial membrane respiratory chain NADH dehydrogenase (Complex I), that is believed not to be involved in catalysis. Complex I functions in the transfer of electrons from NADH to the respiratory chain. The immediate electron acceptor for the enzyme is believed to be ubiquinone.</text>
</comment>
<evidence type="ECO:0000256" key="3">
    <source>
        <dbReference type="SAM" id="MobiDB-lite"/>
    </source>
</evidence>
<evidence type="ECO:0000313" key="4">
    <source>
        <dbReference type="EMBL" id="KAK5950609.1"/>
    </source>
</evidence>
<organism evidence="4 5">
    <name type="scientific">Knufia fluminis</name>
    <dbReference type="NCBI Taxonomy" id="191047"/>
    <lineage>
        <taxon>Eukaryota</taxon>
        <taxon>Fungi</taxon>
        <taxon>Dikarya</taxon>
        <taxon>Ascomycota</taxon>
        <taxon>Pezizomycotina</taxon>
        <taxon>Eurotiomycetes</taxon>
        <taxon>Chaetothyriomycetidae</taxon>
        <taxon>Chaetothyriales</taxon>
        <taxon>Trichomeriaceae</taxon>
        <taxon>Knufia</taxon>
    </lineage>
</organism>
<comment type="subcellular location">
    <subcellularLocation>
        <location evidence="2">Mitochondrion inner membrane</location>
        <topology evidence="2">Peripheral membrane protein</topology>
        <orientation evidence="2">Matrix side</orientation>
    </subcellularLocation>
</comment>
<keyword evidence="5" id="KW-1185">Reference proteome</keyword>
<dbReference type="Pfam" id="PF05071">
    <property type="entry name" value="NDUFA12"/>
    <property type="match status" value="1"/>
</dbReference>
<evidence type="ECO:0000313" key="5">
    <source>
        <dbReference type="Proteomes" id="UP001316803"/>
    </source>
</evidence>
<keyword evidence="2" id="KW-0813">Transport</keyword>